<evidence type="ECO:0000259" key="2">
    <source>
        <dbReference type="Pfam" id="PF18917"/>
    </source>
</evidence>
<feature type="domain" description="LiaI-LiaF-like transmembrane region" evidence="2">
    <location>
        <begin position="13"/>
        <end position="52"/>
    </location>
</feature>
<comment type="caution">
    <text evidence="3">The sequence shown here is derived from an EMBL/GenBank/DDBJ whole genome shotgun (WGS) entry which is preliminary data.</text>
</comment>
<feature type="transmembrane region" description="Helical" evidence="1">
    <location>
        <begin position="12"/>
        <end position="36"/>
    </location>
</feature>
<dbReference type="InterPro" id="IPR043726">
    <property type="entry name" value="LiaI-LiaF-like_TM1"/>
</dbReference>
<sequence>MGRIKGGTKMNRIFWAIVFIVLGLWIWLSNLGYLYFKRDWPILLVIIGIYIILSGVSSTMKRKSRRDIKKVLKELEEGKIDADEAARKMRG</sequence>
<name>A0A7V0LTG2_UNCW3</name>
<evidence type="ECO:0000256" key="1">
    <source>
        <dbReference type="SAM" id="Phobius"/>
    </source>
</evidence>
<evidence type="ECO:0000313" key="3">
    <source>
        <dbReference type="EMBL" id="HDL59938.1"/>
    </source>
</evidence>
<proteinExistence type="predicted"/>
<feature type="transmembrane region" description="Helical" evidence="1">
    <location>
        <begin position="42"/>
        <end position="60"/>
    </location>
</feature>
<organism evidence="3">
    <name type="scientific">candidate division WOR-3 bacterium</name>
    <dbReference type="NCBI Taxonomy" id="2052148"/>
    <lineage>
        <taxon>Bacteria</taxon>
        <taxon>Bacteria division WOR-3</taxon>
    </lineage>
</organism>
<keyword evidence="1" id="KW-1133">Transmembrane helix</keyword>
<protein>
    <recommendedName>
        <fullName evidence="2">LiaI-LiaF-like transmembrane region domain-containing protein</fullName>
    </recommendedName>
</protein>
<dbReference type="AlphaFoldDB" id="A0A7V0LTG2"/>
<keyword evidence="1" id="KW-0472">Membrane</keyword>
<keyword evidence="1" id="KW-0812">Transmembrane</keyword>
<dbReference type="Pfam" id="PF18917">
    <property type="entry name" value="LiaI-LiaF-like_TM1"/>
    <property type="match status" value="1"/>
</dbReference>
<dbReference type="Proteomes" id="UP000886381">
    <property type="component" value="Unassembled WGS sequence"/>
</dbReference>
<gene>
    <name evidence="3" type="ORF">ENH14_00620</name>
</gene>
<accession>A0A7V0LTG2</accession>
<dbReference type="EMBL" id="DRDR01000027">
    <property type="protein sequence ID" value="HDL59938.1"/>
    <property type="molecule type" value="Genomic_DNA"/>
</dbReference>
<reference evidence="3" key="1">
    <citation type="journal article" date="2020" name="mSystems">
        <title>Genome- and Community-Level Interaction Insights into Carbon Utilization and Element Cycling Functions of Hydrothermarchaeota in Hydrothermal Sediment.</title>
        <authorList>
            <person name="Zhou Z."/>
            <person name="Liu Y."/>
            <person name="Xu W."/>
            <person name="Pan J."/>
            <person name="Luo Z.H."/>
            <person name="Li M."/>
        </authorList>
    </citation>
    <scope>NUCLEOTIDE SEQUENCE [LARGE SCALE GENOMIC DNA]</scope>
    <source>
        <strain evidence="3">HyVt-28</strain>
    </source>
</reference>